<evidence type="ECO:0000313" key="8">
    <source>
        <dbReference type="EMBL" id="GAD58382.1"/>
    </source>
</evidence>
<comment type="subcellular location">
    <subcellularLocation>
        <location evidence="1">Membrane</location>
        <topology evidence="1">Multi-pass membrane protein</topology>
    </subcellularLocation>
</comment>
<reference evidence="9" key="1">
    <citation type="journal article" date="2013" name="Genome Announc.">
        <title>Draft Genome Sequence of the Dimorphic Prosthecate Bacterium Brevundimonas abyssalis TAR-001T.</title>
        <authorList>
            <person name="Tsubouchi T."/>
            <person name="Nishi S."/>
            <person name="Usui K."/>
            <person name="Shimane Y."/>
            <person name="Takaki Y."/>
            <person name="Maruyama T."/>
            <person name="Hatada Y."/>
        </authorList>
    </citation>
    <scope>NUCLEOTIDE SEQUENCE [LARGE SCALE GENOMIC DNA]</scope>
    <source>
        <strain evidence="9">TAR-001</strain>
    </source>
</reference>
<evidence type="ECO:0008006" key="10">
    <source>
        <dbReference type="Google" id="ProtNLM"/>
    </source>
</evidence>
<dbReference type="Proteomes" id="UP000016569">
    <property type="component" value="Unassembled WGS sequence"/>
</dbReference>
<feature type="transmembrane region" description="Helical" evidence="7">
    <location>
        <begin position="47"/>
        <end position="67"/>
    </location>
</feature>
<evidence type="ECO:0000256" key="3">
    <source>
        <dbReference type="ARBA" id="ARBA00022692"/>
    </source>
</evidence>
<dbReference type="OrthoDB" id="5761230at2"/>
<evidence type="ECO:0000256" key="4">
    <source>
        <dbReference type="ARBA" id="ARBA00022989"/>
    </source>
</evidence>
<feature type="transmembrane region" description="Helical" evidence="7">
    <location>
        <begin position="184"/>
        <end position="210"/>
    </location>
</feature>
<dbReference type="Pfam" id="PF01594">
    <property type="entry name" value="AI-2E_transport"/>
    <property type="match status" value="1"/>
</dbReference>
<protein>
    <recommendedName>
        <fullName evidence="10">AI-2E family transporter</fullName>
    </recommendedName>
</protein>
<dbReference type="AlphaFoldDB" id="A0A8E0KL38"/>
<evidence type="ECO:0000313" key="9">
    <source>
        <dbReference type="Proteomes" id="UP000016569"/>
    </source>
</evidence>
<dbReference type="PANTHER" id="PTHR21716">
    <property type="entry name" value="TRANSMEMBRANE PROTEIN"/>
    <property type="match status" value="1"/>
</dbReference>
<feature type="transmembrane region" description="Helical" evidence="7">
    <location>
        <begin position="346"/>
        <end position="376"/>
    </location>
</feature>
<proteinExistence type="inferred from homology"/>
<comment type="caution">
    <text evidence="8">The sequence shown here is derived from an EMBL/GenBank/DDBJ whole genome shotgun (WGS) entry which is preliminary data.</text>
</comment>
<gene>
    <name evidence="8" type="ORF">MBEBAB_0632</name>
</gene>
<feature type="transmembrane region" description="Helical" evidence="7">
    <location>
        <begin position="276"/>
        <end position="304"/>
    </location>
</feature>
<evidence type="ECO:0000256" key="1">
    <source>
        <dbReference type="ARBA" id="ARBA00004141"/>
    </source>
</evidence>
<evidence type="ECO:0000256" key="7">
    <source>
        <dbReference type="SAM" id="Phobius"/>
    </source>
</evidence>
<keyword evidence="5 7" id="KW-0472">Membrane</keyword>
<sequence>MGKSPTEAAPEKASEQRADDGRLLRQTVLVAGVVVTALLIWQLSHILLLVFGAILLALILSTAAEPFERYAKLPPRPAVLAALASIVALMTLGGWIFGREISSQASDLATRLPQAWDAARGQLATLPFGPEVVERLDSLIDRMGEGGGEDTARQLEPDDSAPGVAPAPPATDGSLLSGEVFSSLGAFAGLIAGVIAELILVIFAGIFLALNPRSYRAGVVRLFKKRSASTADMVGKAFDVSGLGLRRWLLGQLAAMALVGVITGLGAWAIGLPSPLALGMIAGALEFVPIVGPVAATIPALLLAATMGPEMMLWTLLLYVGIQQLEGNLIMPLVQKRMVSLPPVIALFSILIFAALFGPLGVLLATPLAVLVFVLIKGVYLDEPISEKDAAPSD</sequence>
<accession>A0A8E0KL38</accession>
<evidence type="ECO:0000256" key="6">
    <source>
        <dbReference type="SAM" id="MobiDB-lite"/>
    </source>
</evidence>
<dbReference type="GO" id="GO:0016020">
    <property type="term" value="C:membrane"/>
    <property type="evidence" value="ECO:0007669"/>
    <property type="project" value="UniProtKB-SubCell"/>
</dbReference>
<dbReference type="PANTHER" id="PTHR21716:SF62">
    <property type="entry name" value="TRANSPORT PROTEIN YDBI-RELATED"/>
    <property type="match status" value="1"/>
</dbReference>
<keyword evidence="4 7" id="KW-1133">Transmembrane helix</keyword>
<name>A0A8E0KL38_9CAUL</name>
<dbReference type="RefSeq" id="WP_021696478.1">
    <property type="nucleotide sequence ID" value="NZ_BATC01000006.1"/>
</dbReference>
<dbReference type="EMBL" id="BATC01000006">
    <property type="protein sequence ID" value="GAD58382.1"/>
    <property type="molecule type" value="Genomic_DNA"/>
</dbReference>
<keyword evidence="3 7" id="KW-0812">Transmembrane</keyword>
<organism evidence="8 9">
    <name type="scientific">Brevundimonas abyssalis TAR-001</name>
    <dbReference type="NCBI Taxonomy" id="1391729"/>
    <lineage>
        <taxon>Bacteria</taxon>
        <taxon>Pseudomonadati</taxon>
        <taxon>Pseudomonadota</taxon>
        <taxon>Alphaproteobacteria</taxon>
        <taxon>Caulobacterales</taxon>
        <taxon>Caulobacteraceae</taxon>
        <taxon>Brevundimonas</taxon>
    </lineage>
</organism>
<keyword evidence="9" id="KW-1185">Reference proteome</keyword>
<dbReference type="GO" id="GO:0055085">
    <property type="term" value="P:transmembrane transport"/>
    <property type="evidence" value="ECO:0007669"/>
    <property type="project" value="TreeGrafter"/>
</dbReference>
<feature type="transmembrane region" description="Helical" evidence="7">
    <location>
        <begin position="248"/>
        <end position="270"/>
    </location>
</feature>
<evidence type="ECO:0000256" key="5">
    <source>
        <dbReference type="ARBA" id="ARBA00023136"/>
    </source>
</evidence>
<evidence type="ECO:0000256" key="2">
    <source>
        <dbReference type="ARBA" id="ARBA00009773"/>
    </source>
</evidence>
<feature type="transmembrane region" description="Helical" evidence="7">
    <location>
        <begin position="316"/>
        <end position="334"/>
    </location>
</feature>
<dbReference type="InterPro" id="IPR002549">
    <property type="entry name" value="AI-2E-like"/>
</dbReference>
<comment type="similarity">
    <text evidence="2">Belongs to the autoinducer-2 exporter (AI-2E) (TC 2.A.86) family.</text>
</comment>
<feature type="transmembrane region" description="Helical" evidence="7">
    <location>
        <begin position="23"/>
        <end position="41"/>
    </location>
</feature>
<feature type="transmembrane region" description="Helical" evidence="7">
    <location>
        <begin position="79"/>
        <end position="98"/>
    </location>
</feature>
<feature type="region of interest" description="Disordered" evidence="6">
    <location>
        <begin position="147"/>
        <end position="168"/>
    </location>
</feature>
<feature type="compositionally biased region" description="Basic and acidic residues" evidence="6">
    <location>
        <begin position="147"/>
        <end position="156"/>
    </location>
</feature>